<protein>
    <submittedName>
        <fullName evidence="6">T9SS type A sorting domain-containing protein</fullName>
    </submittedName>
</protein>
<reference evidence="7" key="1">
    <citation type="journal article" date="2019" name="Int. J. Syst. Evol. Microbiol.">
        <title>The Global Catalogue of Microorganisms (GCM) 10K type strain sequencing project: providing services to taxonomists for standard genome sequencing and annotation.</title>
        <authorList>
            <consortium name="The Broad Institute Genomics Platform"/>
            <consortium name="The Broad Institute Genome Sequencing Center for Infectious Disease"/>
            <person name="Wu L."/>
            <person name="Ma J."/>
        </authorList>
    </citation>
    <scope>NUCLEOTIDE SEQUENCE [LARGE SCALE GENOMIC DNA]</scope>
    <source>
        <strain evidence="7">KCTC 52274</strain>
    </source>
</reference>
<accession>A0ABW5LKD4</accession>
<evidence type="ECO:0000256" key="3">
    <source>
        <dbReference type="SAM" id="SignalP"/>
    </source>
</evidence>
<dbReference type="RefSeq" id="WP_378295088.1">
    <property type="nucleotide sequence ID" value="NZ_JBHULE010000035.1"/>
</dbReference>
<keyword evidence="7" id="KW-1185">Reference proteome</keyword>
<dbReference type="InterPro" id="IPR015943">
    <property type="entry name" value="WD40/YVTN_repeat-like_dom_sf"/>
</dbReference>
<dbReference type="PANTHER" id="PTHR43739:SF5">
    <property type="entry name" value="EXO-ALPHA-SIALIDASE"/>
    <property type="match status" value="1"/>
</dbReference>
<dbReference type="Pfam" id="PF18962">
    <property type="entry name" value="Por_Secre_tail"/>
    <property type="match status" value="1"/>
</dbReference>
<gene>
    <name evidence="6" type="ORF">ACFSR1_21485</name>
</gene>
<organism evidence="6 7">
    <name type="scientific">Aquimarina rubra</name>
    <dbReference type="NCBI Taxonomy" id="1920033"/>
    <lineage>
        <taxon>Bacteria</taxon>
        <taxon>Pseudomonadati</taxon>
        <taxon>Bacteroidota</taxon>
        <taxon>Flavobacteriia</taxon>
        <taxon>Flavobacteriales</taxon>
        <taxon>Flavobacteriaceae</taxon>
        <taxon>Aquimarina</taxon>
    </lineage>
</organism>
<dbReference type="EMBL" id="JBHULE010000035">
    <property type="protein sequence ID" value="MFD2565265.1"/>
    <property type="molecule type" value="Genomic_DNA"/>
</dbReference>
<evidence type="ECO:0000259" key="5">
    <source>
        <dbReference type="Pfam" id="PF18962"/>
    </source>
</evidence>
<feature type="domain" description="Secretion system C-terminal sorting" evidence="5">
    <location>
        <begin position="1059"/>
        <end position="1129"/>
    </location>
</feature>
<evidence type="ECO:0000313" key="6">
    <source>
        <dbReference type="EMBL" id="MFD2565265.1"/>
    </source>
</evidence>
<evidence type="ECO:0000256" key="1">
    <source>
        <dbReference type="ARBA" id="ARBA00022729"/>
    </source>
</evidence>
<dbReference type="SUPFAM" id="SSF110296">
    <property type="entry name" value="Oligoxyloglucan reducing end-specific cellobiohydrolase"/>
    <property type="match status" value="2"/>
</dbReference>
<dbReference type="InterPro" id="IPR052025">
    <property type="entry name" value="Xyloglucanase_GH74"/>
</dbReference>
<dbReference type="PANTHER" id="PTHR43739">
    <property type="entry name" value="XYLOGLUCANASE (EUROFUNG)"/>
    <property type="match status" value="1"/>
</dbReference>
<proteinExistence type="predicted"/>
<dbReference type="InterPro" id="IPR026444">
    <property type="entry name" value="Secre_tail"/>
</dbReference>
<dbReference type="Proteomes" id="UP001597319">
    <property type="component" value="Unassembled WGS sequence"/>
</dbReference>
<sequence length="1132" mass="124527">MKKRFLFLIVLLLSISVHSQKKEVTRNIQEILSNPFTSKKDGGKRTFDDIIKEADTFFKITCPGLTFAELSQGDFRDGDFVKYQRWKSFWKHHLNEDGTLGDFTQSNISQKRSSSANCQDSDYNAEWSAVNYNGNFGYQIDMGRVSSIGFHPTNPDIFWVGAAFGGIWKTVDGGQSYTNLNDNLPHTAVSDIIVNPTNPDRIIIALSDIVWYGPAGIGIYESNDGGVSFAPTNLTFTLPQNIRIYEIDVNPNNANEFLVATSNGLYRTTDYFNTTTRIINANIRAVRYSLNSNDVYAGGSSGQFYVSTNNGQSFTLSNDFGSGQVRIAVSNKTNSGYVAVTNGSTLNVSPDFGQNFSQKTLPESNCVISFANNSDSNIVVGNFECYASSDGGDNFQATTQWLGRDGLPFIHVDQRNIYTNPLQPDFIYYCNDGGVFRYSVSDRSFANLSSDLFITQYYDIAVSQTDANILGAGSQDNGNVTRNTNGTWQSYEPTADGMGQEIDFNNPANRYYAIQNGALRKWVNGTRTFISPPGEDGNGAWETPFKLDPNNSNRIIIGYNSVYASDNQGSNWTVIGDNISPSQDLEQIAIAKTNSDKIYASRSNVVYAKDAASLNWTSSATPVNQYISDLEVHPTDENTVFISYGGYTNNGKVYKSVDGGNSWQNISYNLPNIPVLSLETYNTLAGSIFIGTYNGVFFLENGTQEWKKYGCLPNTSVNDIEIQYLNEGKIFIGTHGRGIFEASLSPLQCNETVTPYVNNGTEWLQQSTLDVCLGANIYLGMQNVGSQNVQIQYPDGTIDDTPDVSTAWIFNDVQPSDSGSYVVSYNNRSCTAQTTIVLNVQEPLALTPFVNDGSSWFQQDHLEICEGASIYLGVQNAGTSNFEIEYPDGTIDATPDLSTAWQLTNVQPSNSGTYIVRYKNQNACNEDSTQNLTLTVHPSNPDLSDAVQMNVDDAGYVNVQNASEINIETGSDISLRLPSALYSGSLTWTAPNNTSFTSEEISFASVADNDTNVEGNWIVQVDFTNDCNSTSQTMQFTIDIAPALSVSEFDKNTITIYQDPFLNHVYINGIQSSLATDTSVFDISGKLIQKISNESIGQTSQVIDLSSYKNGVYILVFKQGTSKFVKTIIKGS</sequence>
<feature type="signal peptide" evidence="3">
    <location>
        <begin position="1"/>
        <end position="19"/>
    </location>
</feature>
<keyword evidence="2" id="KW-0677">Repeat</keyword>
<name>A0ABW5LKD4_9FLAO</name>
<evidence type="ECO:0000256" key="2">
    <source>
        <dbReference type="ARBA" id="ARBA00022737"/>
    </source>
</evidence>
<evidence type="ECO:0000313" key="7">
    <source>
        <dbReference type="Proteomes" id="UP001597319"/>
    </source>
</evidence>
<dbReference type="NCBIfam" id="TIGR04183">
    <property type="entry name" value="Por_Secre_tail"/>
    <property type="match status" value="1"/>
</dbReference>
<dbReference type="Gene3D" id="2.130.10.10">
    <property type="entry name" value="YVTN repeat-like/Quinoprotein amine dehydrogenase"/>
    <property type="match status" value="3"/>
</dbReference>
<keyword evidence="1 3" id="KW-0732">Signal</keyword>
<dbReference type="Pfam" id="PF15902">
    <property type="entry name" value="Sortilin-Vps10"/>
    <property type="match status" value="1"/>
</dbReference>
<evidence type="ECO:0000259" key="4">
    <source>
        <dbReference type="Pfam" id="PF15902"/>
    </source>
</evidence>
<dbReference type="InterPro" id="IPR031778">
    <property type="entry name" value="Sortilin_N"/>
</dbReference>
<comment type="caution">
    <text evidence="6">The sequence shown here is derived from an EMBL/GenBank/DDBJ whole genome shotgun (WGS) entry which is preliminary data.</text>
</comment>
<feature type="chain" id="PRO_5046833913" evidence="3">
    <location>
        <begin position="20"/>
        <end position="1132"/>
    </location>
</feature>
<feature type="domain" description="Sortilin N-terminal" evidence="4">
    <location>
        <begin position="560"/>
        <end position="669"/>
    </location>
</feature>